<accession>A0A183J997</accession>
<keyword evidence="2" id="KW-1185">Reference proteome</keyword>
<proteinExistence type="predicted"/>
<protein>
    <submittedName>
        <fullName evidence="3">DUF1534 domain-containing protein</fullName>
    </submittedName>
</protein>
<name>A0A183J997_9BILA</name>
<evidence type="ECO:0000313" key="2">
    <source>
        <dbReference type="Proteomes" id="UP000270296"/>
    </source>
</evidence>
<dbReference type="WBParaSite" id="SBAD_0001285301-mRNA-1">
    <property type="protein sequence ID" value="SBAD_0001285301-mRNA-1"/>
    <property type="gene ID" value="SBAD_0001285301"/>
</dbReference>
<gene>
    <name evidence="1" type="ORF">SBAD_LOCUS12445</name>
</gene>
<organism evidence="3">
    <name type="scientific">Soboliphyme baturini</name>
    <dbReference type="NCBI Taxonomy" id="241478"/>
    <lineage>
        <taxon>Eukaryota</taxon>
        <taxon>Metazoa</taxon>
        <taxon>Ecdysozoa</taxon>
        <taxon>Nematoda</taxon>
        <taxon>Enoplea</taxon>
        <taxon>Dorylaimia</taxon>
        <taxon>Dioctophymatida</taxon>
        <taxon>Dioctophymatoidea</taxon>
        <taxon>Soboliphymatidae</taxon>
        <taxon>Soboliphyme</taxon>
    </lineage>
</organism>
<dbReference type="EMBL" id="UZAM01017829">
    <property type="protein sequence ID" value="VDP48483.1"/>
    <property type="molecule type" value="Genomic_DNA"/>
</dbReference>
<reference evidence="3" key="1">
    <citation type="submission" date="2016-06" db="UniProtKB">
        <authorList>
            <consortium name="WormBaseParasite"/>
        </authorList>
    </citation>
    <scope>IDENTIFICATION</scope>
</reference>
<dbReference type="Proteomes" id="UP000270296">
    <property type="component" value="Unassembled WGS sequence"/>
</dbReference>
<reference evidence="1 2" key="2">
    <citation type="submission" date="2018-11" db="EMBL/GenBank/DDBJ databases">
        <authorList>
            <consortium name="Pathogen Informatics"/>
        </authorList>
    </citation>
    <scope>NUCLEOTIDE SEQUENCE [LARGE SCALE GENOMIC DNA]</scope>
</reference>
<dbReference type="AlphaFoldDB" id="A0A183J997"/>
<evidence type="ECO:0000313" key="3">
    <source>
        <dbReference type="WBParaSite" id="SBAD_0001285301-mRNA-1"/>
    </source>
</evidence>
<sequence length="47" mass="5342">MPATRRAAVFFLDAVQTRRARTAVSRKPNEHQRRRGDDCVILASSET</sequence>
<evidence type="ECO:0000313" key="1">
    <source>
        <dbReference type="EMBL" id="VDP48483.1"/>
    </source>
</evidence>